<sequence length="42" mass="4713">MGSSKNCACDGAGLWPPYWTIRWTICPSGSFRAFRTETAKRC</sequence>
<reference evidence="1 2" key="2">
    <citation type="submission" date="2018-11" db="EMBL/GenBank/DDBJ databases">
        <authorList>
            <consortium name="Pathogen Informatics"/>
        </authorList>
    </citation>
    <scope>NUCLEOTIDE SEQUENCE [LARGE SCALE GENOMIC DNA]</scope>
    <source>
        <strain evidence="1 2">Costa Rica</strain>
    </source>
</reference>
<keyword evidence="2" id="KW-1185">Reference proteome</keyword>
<name>A0A0R3PDT5_ANGCS</name>
<accession>A0A0R3PDT5</accession>
<dbReference type="Proteomes" id="UP000267027">
    <property type="component" value="Unassembled WGS sequence"/>
</dbReference>
<proteinExistence type="predicted"/>
<dbReference type="EMBL" id="UYYA01000391">
    <property type="protein sequence ID" value="VDM53730.1"/>
    <property type="molecule type" value="Genomic_DNA"/>
</dbReference>
<gene>
    <name evidence="1" type="ORF">ACOC_LOCUS2145</name>
</gene>
<organism evidence="3">
    <name type="scientific">Angiostrongylus costaricensis</name>
    <name type="common">Nematode worm</name>
    <dbReference type="NCBI Taxonomy" id="334426"/>
    <lineage>
        <taxon>Eukaryota</taxon>
        <taxon>Metazoa</taxon>
        <taxon>Ecdysozoa</taxon>
        <taxon>Nematoda</taxon>
        <taxon>Chromadorea</taxon>
        <taxon>Rhabditida</taxon>
        <taxon>Rhabditina</taxon>
        <taxon>Rhabditomorpha</taxon>
        <taxon>Strongyloidea</taxon>
        <taxon>Metastrongylidae</taxon>
        <taxon>Angiostrongylus</taxon>
    </lineage>
</organism>
<protein>
    <submittedName>
        <fullName evidence="1 3">Uncharacterized protein</fullName>
    </submittedName>
</protein>
<dbReference type="WBParaSite" id="ACOC_0000214401-mRNA-1">
    <property type="protein sequence ID" value="ACOC_0000214401-mRNA-1"/>
    <property type="gene ID" value="ACOC_0000214401"/>
</dbReference>
<reference evidence="3" key="1">
    <citation type="submission" date="2017-02" db="UniProtKB">
        <authorList>
            <consortium name="WormBaseParasite"/>
        </authorList>
    </citation>
    <scope>IDENTIFICATION</scope>
</reference>
<dbReference type="AlphaFoldDB" id="A0A0R3PDT5"/>
<evidence type="ECO:0000313" key="3">
    <source>
        <dbReference type="WBParaSite" id="ACOC_0000214401-mRNA-1"/>
    </source>
</evidence>
<evidence type="ECO:0000313" key="2">
    <source>
        <dbReference type="Proteomes" id="UP000267027"/>
    </source>
</evidence>
<evidence type="ECO:0000313" key="1">
    <source>
        <dbReference type="EMBL" id="VDM53730.1"/>
    </source>
</evidence>